<dbReference type="AlphaFoldDB" id="A0A2K2G1M3"/>
<name>A0A2K2G1M3_9SPHN</name>
<evidence type="ECO:0000313" key="4">
    <source>
        <dbReference type="Proteomes" id="UP000236327"/>
    </source>
</evidence>
<comment type="caution">
    <text evidence="3">The sequence shown here is derived from an EMBL/GenBank/DDBJ whole genome shotgun (WGS) entry which is preliminary data.</text>
</comment>
<dbReference type="Pfam" id="PF21028">
    <property type="entry name" value="DUF1285_C"/>
    <property type="match status" value="1"/>
</dbReference>
<dbReference type="InterPro" id="IPR048342">
    <property type="entry name" value="DUF1285_C"/>
</dbReference>
<protein>
    <recommendedName>
        <fullName evidence="5">Proteophosphoglycan</fullName>
    </recommendedName>
</protein>
<dbReference type="Proteomes" id="UP000236327">
    <property type="component" value="Unassembled WGS sequence"/>
</dbReference>
<sequence length="186" mass="19991">MPYEPPPELAALSLDEVAGLVAARKLPPVDQWSPAKTGHSEMRIAADGRWFHQEGEIRRPAMVRAFASLLTCDPDGQHWLVTPTQKLAIAVEDAAFIAIDVKQEGDALIFRLNTDDLVIAGPDHPIVAAGDPETPALYVAVRHGTRARLNRSTYAQLVEIALTGMLPEGEAPAATSKGARFSLVPA</sequence>
<dbReference type="Pfam" id="PF06938">
    <property type="entry name" value="DUF1285_N"/>
    <property type="match status" value="1"/>
</dbReference>
<evidence type="ECO:0000259" key="2">
    <source>
        <dbReference type="Pfam" id="PF21028"/>
    </source>
</evidence>
<reference evidence="3 4" key="1">
    <citation type="submission" date="2016-05" db="EMBL/GenBank/DDBJ databases">
        <title>Complete genome sequence of Novosphingobium guangzhouense SA925(T).</title>
        <authorList>
            <person name="Sha S."/>
        </authorList>
    </citation>
    <scope>NUCLEOTIDE SEQUENCE [LARGE SCALE GENOMIC DNA]</scope>
    <source>
        <strain evidence="3 4">SA925</strain>
    </source>
</reference>
<organism evidence="3 4">
    <name type="scientific">Novosphingobium guangzhouense</name>
    <dbReference type="NCBI Taxonomy" id="1850347"/>
    <lineage>
        <taxon>Bacteria</taxon>
        <taxon>Pseudomonadati</taxon>
        <taxon>Pseudomonadota</taxon>
        <taxon>Alphaproteobacteria</taxon>
        <taxon>Sphingomonadales</taxon>
        <taxon>Sphingomonadaceae</taxon>
        <taxon>Novosphingobium</taxon>
    </lineage>
</organism>
<feature type="domain" description="DUF1285" evidence="2">
    <location>
        <begin position="95"/>
        <end position="183"/>
    </location>
</feature>
<dbReference type="InterPro" id="IPR010707">
    <property type="entry name" value="DUF1285"/>
</dbReference>
<dbReference type="Gene3D" id="3.10.540.10">
    <property type="entry name" value="duf1285 like domain"/>
    <property type="match status" value="1"/>
</dbReference>
<proteinExistence type="predicted"/>
<dbReference type="RefSeq" id="WP_103095597.1">
    <property type="nucleotide sequence ID" value="NZ_LYMM01000029.1"/>
</dbReference>
<feature type="domain" description="DUF1285" evidence="1">
    <location>
        <begin position="27"/>
        <end position="94"/>
    </location>
</feature>
<dbReference type="EMBL" id="LYMM01000029">
    <property type="protein sequence ID" value="PNU04933.1"/>
    <property type="molecule type" value="Genomic_DNA"/>
</dbReference>
<dbReference type="InterPro" id="IPR048341">
    <property type="entry name" value="DUF1285_N"/>
</dbReference>
<dbReference type="InterPro" id="IPR023361">
    <property type="entry name" value="DUF1285_beta_roll_sf"/>
</dbReference>
<evidence type="ECO:0008006" key="5">
    <source>
        <dbReference type="Google" id="ProtNLM"/>
    </source>
</evidence>
<evidence type="ECO:0000313" key="3">
    <source>
        <dbReference type="EMBL" id="PNU04933.1"/>
    </source>
</evidence>
<dbReference type="Gene3D" id="2.30.270.10">
    <property type="entry name" value="duf1285 protein"/>
    <property type="match status" value="1"/>
</dbReference>
<keyword evidence="4" id="KW-1185">Reference proteome</keyword>
<dbReference type="PIRSF" id="PIRSF029557">
    <property type="entry name" value="UCP029557"/>
    <property type="match status" value="1"/>
</dbReference>
<gene>
    <name evidence="3" type="ORF">A8V01_03570</name>
</gene>
<accession>A0A2K2G1M3</accession>
<dbReference type="OrthoDB" id="3078366at2"/>
<evidence type="ECO:0000259" key="1">
    <source>
        <dbReference type="Pfam" id="PF06938"/>
    </source>
</evidence>